<sequence>MCLLRLQTKNGSWLWLHTVFTVRSNLWYQPEYGKHWRYLIYISYQVLNEMEALTLQGNMWLYGIRNDLMITSFDRISDIDKDCNVTKGQMSKESDSPILASLLAIKKEQLSGDNNELNHFVYVITDKGKIPKI</sequence>
<dbReference type="AlphaFoldDB" id="A0A183I8E8"/>
<accession>A0A183I8E8</accession>
<evidence type="ECO:0000313" key="1">
    <source>
        <dbReference type="EMBL" id="VDP25946.1"/>
    </source>
</evidence>
<keyword evidence="2" id="KW-1185">Reference proteome</keyword>
<dbReference type="WBParaSite" id="OFLC_0001602301-mRNA-1">
    <property type="protein sequence ID" value="OFLC_0001602301-mRNA-1"/>
    <property type="gene ID" value="OFLC_0001602301"/>
</dbReference>
<evidence type="ECO:0000313" key="2">
    <source>
        <dbReference type="Proteomes" id="UP000267606"/>
    </source>
</evidence>
<name>A0A183I8E8_9BILA</name>
<reference evidence="3" key="1">
    <citation type="submission" date="2016-06" db="UniProtKB">
        <authorList>
            <consortium name="WormBaseParasite"/>
        </authorList>
    </citation>
    <scope>IDENTIFICATION</scope>
</reference>
<organism evidence="3">
    <name type="scientific">Onchocerca flexuosa</name>
    <dbReference type="NCBI Taxonomy" id="387005"/>
    <lineage>
        <taxon>Eukaryota</taxon>
        <taxon>Metazoa</taxon>
        <taxon>Ecdysozoa</taxon>
        <taxon>Nematoda</taxon>
        <taxon>Chromadorea</taxon>
        <taxon>Rhabditida</taxon>
        <taxon>Spirurina</taxon>
        <taxon>Spiruromorpha</taxon>
        <taxon>Filarioidea</taxon>
        <taxon>Onchocercidae</taxon>
        <taxon>Onchocerca</taxon>
    </lineage>
</organism>
<protein>
    <submittedName>
        <fullName evidence="3">PAS_3 domain-containing protein</fullName>
    </submittedName>
</protein>
<proteinExistence type="predicted"/>
<dbReference type="STRING" id="387005.A0A183I8E8"/>
<reference evidence="1 2" key="2">
    <citation type="submission" date="2018-11" db="EMBL/GenBank/DDBJ databases">
        <authorList>
            <consortium name="Pathogen Informatics"/>
        </authorList>
    </citation>
    <scope>NUCLEOTIDE SEQUENCE [LARGE SCALE GENOMIC DNA]</scope>
</reference>
<dbReference type="Proteomes" id="UP000267606">
    <property type="component" value="Unassembled WGS sequence"/>
</dbReference>
<gene>
    <name evidence="1" type="ORF">OFLC_LOCUS16010</name>
</gene>
<dbReference type="EMBL" id="UZAJ01043574">
    <property type="protein sequence ID" value="VDP25946.1"/>
    <property type="molecule type" value="Genomic_DNA"/>
</dbReference>
<evidence type="ECO:0000313" key="3">
    <source>
        <dbReference type="WBParaSite" id="OFLC_0001602301-mRNA-1"/>
    </source>
</evidence>